<dbReference type="eggNOG" id="ENOG502S3SB">
    <property type="taxonomic scope" value="Eukaryota"/>
</dbReference>
<feature type="domain" description="Beta-lactamase-related" evidence="3">
    <location>
        <begin position="85"/>
        <end position="401"/>
    </location>
</feature>
<gene>
    <name evidence="5" type="ORF">DOTSEDRAFT_73816</name>
</gene>
<evidence type="ECO:0000256" key="1">
    <source>
        <dbReference type="ARBA" id="ARBA00038473"/>
    </source>
</evidence>
<keyword evidence="2" id="KW-0732">Signal</keyword>
<dbReference type="Proteomes" id="UP000016933">
    <property type="component" value="Unassembled WGS sequence"/>
</dbReference>
<evidence type="ECO:0000259" key="4">
    <source>
        <dbReference type="Pfam" id="PF26335"/>
    </source>
</evidence>
<dbReference type="PANTHER" id="PTHR22935:SF95">
    <property type="entry name" value="BETA-LACTAMASE-LIKE 1-RELATED"/>
    <property type="match status" value="1"/>
</dbReference>
<feature type="domain" description="Beta-lactamase-like ARB-00930-like C-terminal" evidence="4">
    <location>
        <begin position="423"/>
        <end position="570"/>
    </location>
</feature>
<dbReference type="HOGENOM" id="CLU_019706_1_0_1"/>
<evidence type="ECO:0000313" key="5">
    <source>
        <dbReference type="EMBL" id="EME41523.1"/>
    </source>
</evidence>
<accession>N1PFX3</accession>
<dbReference type="OrthoDB" id="10250282at2759"/>
<keyword evidence="6" id="KW-1185">Reference proteome</keyword>
<reference evidence="5 6" key="2">
    <citation type="journal article" date="2012" name="PLoS Pathog.">
        <title>Diverse lifestyles and strategies of plant pathogenesis encoded in the genomes of eighteen Dothideomycetes fungi.</title>
        <authorList>
            <person name="Ohm R.A."/>
            <person name="Feau N."/>
            <person name="Henrissat B."/>
            <person name="Schoch C.L."/>
            <person name="Horwitz B.A."/>
            <person name="Barry K.W."/>
            <person name="Condon B.J."/>
            <person name="Copeland A.C."/>
            <person name="Dhillon B."/>
            <person name="Glaser F."/>
            <person name="Hesse C.N."/>
            <person name="Kosti I."/>
            <person name="LaButti K."/>
            <person name="Lindquist E.A."/>
            <person name="Lucas S."/>
            <person name="Salamov A.A."/>
            <person name="Bradshaw R.E."/>
            <person name="Ciuffetti L."/>
            <person name="Hamelin R.C."/>
            <person name="Kema G.H.J."/>
            <person name="Lawrence C."/>
            <person name="Scott J.A."/>
            <person name="Spatafora J.W."/>
            <person name="Turgeon B.G."/>
            <person name="de Wit P.J.G.M."/>
            <person name="Zhong S."/>
            <person name="Goodwin S.B."/>
            <person name="Grigoriev I.V."/>
        </authorList>
    </citation>
    <scope>NUCLEOTIDE SEQUENCE [LARGE SCALE GENOMIC DNA]</scope>
    <source>
        <strain evidence="6">NZE10 / CBS 128990</strain>
    </source>
</reference>
<name>N1PFX3_DOTSN</name>
<evidence type="ECO:0000313" key="6">
    <source>
        <dbReference type="Proteomes" id="UP000016933"/>
    </source>
</evidence>
<organism evidence="5 6">
    <name type="scientific">Dothistroma septosporum (strain NZE10 / CBS 128990)</name>
    <name type="common">Red band needle blight fungus</name>
    <name type="synonym">Mycosphaerella pini</name>
    <dbReference type="NCBI Taxonomy" id="675120"/>
    <lineage>
        <taxon>Eukaryota</taxon>
        <taxon>Fungi</taxon>
        <taxon>Dikarya</taxon>
        <taxon>Ascomycota</taxon>
        <taxon>Pezizomycotina</taxon>
        <taxon>Dothideomycetes</taxon>
        <taxon>Dothideomycetidae</taxon>
        <taxon>Mycosphaerellales</taxon>
        <taxon>Mycosphaerellaceae</taxon>
        <taxon>Dothistroma</taxon>
    </lineage>
</organism>
<dbReference type="InterPro" id="IPR001466">
    <property type="entry name" value="Beta-lactam-related"/>
</dbReference>
<evidence type="ECO:0000259" key="3">
    <source>
        <dbReference type="Pfam" id="PF00144"/>
    </source>
</evidence>
<dbReference type="PANTHER" id="PTHR22935">
    <property type="entry name" value="PENICILLIN-BINDING PROTEIN"/>
    <property type="match status" value="1"/>
</dbReference>
<feature type="chain" id="PRO_5004109810" evidence="2">
    <location>
        <begin position="19"/>
        <end position="596"/>
    </location>
</feature>
<sequence length="596" mass="65175">MQMFMPISLLAWAAKTLALSCSPSRPAPLPSFTEQDLGTAFDEINATLSKYFGQLAFDATNVAIEVTTSQTTLWSYFHSAADSSSQAGTTVVNTDTVFRLARVSKLLTTAAVLQLHDQGHIASLHDAAVAYIPELEPSAVEWGRVTIWDLLNNVAGVTDMYGYNDVLVDLPARQKAGLGLPPVPDEDMAALPACQRNKSIPCDIKSFLQWLRFSTPVFPPHTMNSNSNVGTSLLGILIARATGVDYEQYVTQSIIHPLNLTSMTFAPSQKNRSSVLRGDETWTWDVGVNNPSVGVYSSPRDLSILLRWLLKSDSLATKEATGSISSKLNLFTPGFYAVGSHSLIGMPWNIYRSTNVLPYNRPVTFNTVVGTLGPYTSVVVLVPEYDLAFSIIMNGALGHPHGVLNKISTPLIRAADQVIWRNISDIYAGTYESQQEGLNTSLNLQQDPEKGLYIYTFISNSTDALATMQKLTAAKSGAGNKWIFQLAPALLSAESPHETDGEIEEHWRWTYVLDEPEDGETGWNDWCLSSFDPVTYAGRPLTEVVFIREKTTGKVLRVKMVGWDVWLEKSSTEKIGGGDVATAGPGLKGGREQIVL</sequence>
<evidence type="ECO:0000256" key="2">
    <source>
        <dbReference type="SAM" id="SignalP"/>
    </source>
</evidence>
<dbReference type="EMBL" id="KB446542">
    <property type="protein sequence ID" value="EME41523.1"/>
    <property type="molecule type" value="Genomic_DNA"/>
</dbReference>
<dbReference type="STRING" id="675120.N1PFX3"/>
<reference evidence="6" key="1">
    <citation type="journal article" date="2012" name="PLoS Genet.">
        <title>The genomes of the fungal plant pathogens Cladosporium fulvum and Dothistroma septosporum reveal adaptation to different hosts and lifestyles but also signatures of common ancestry.</title>
        <authorList>
            <person name="de Wit P.J.G.M."/>
            <person name="van der Burgt A."/>
            <person name="Oekmen B."/>
            <person name="Stergiopoulos I."/>
            <person name="Abd-Elsalam K.A."/>
            <person name="Aerts A.L."/>
            <person name="Bahkali A.H."/>
            <person name="Beenen H.G."/>
            <person name="Chettri P."/>
            <person name="Cox M.P."/>
            <person name="Datema E."/>
            <person name="de Vries R.P."/>
            <person name="Dhillon B."/>
            <person name="Ganley A.R."/>
            <person name="Griffiths S.A."/>
            <person name="Guo Y."/>
            <person name="Hamelin R.C."/>
            <person name="Henrissat B."/>
            <person name="Kabir M.S."/>
            <person name="Jashni M.K."/>
            <person name="Kema G."/>
            <person name="Klaubauf S."/>
            <person name="Lapidus A."/>
            <person name="Levasseur A."/>
            <person name="Lindquist E."/>
            <person name="Mehrabi R."/>
            <person name="Ohm R.A."/>
            <person name="Owen T.J."/>
            <person name="Salamov A."/>
            <person name="Schwelm A."/>
            <person name="Schijlen E."/>
            <person name="Sun H."/>
            <person name="van den Burg H.A."/>
            <person name="van Ham R.C.H.J."/>
            <person name="Zhang S."/>
            <person name="Goodwin S.B."/>
            <person name="Grigoriev I.V."/>
            <person name="Collemare J."/>
            <person name="Bradshaw R.E."/>
        </authorList>
    </citation>
    <scope>NUCLEOTIDE SEQUENCE [LARGE SCALE GENOMIC DNA]</scope>
    <source>
        <strain evidence="6">NZE10 / CBS 128990</strain>
    </source>
</reference>
<dbReference type="AlphaFoldDB" id="N1PFX3"/>
<feature type="signal peptide" evidence="2">
    <location>
        <begin position="1"/>
        <end position="18"/>
    </location>
</feature>
<dbReference type="Pfam" id="PF26335">
    <property type="entry name" value="ARB_00930_C"/>
    <property type="match status" value="1"/>
</dbReference>
<dbReference type="InterPro" id="IPR051478">
    <property type="entry name" value="Beta-lactamase-like_AB/R"/>
</dbReference>
<dbReference type="OMA" id="ISKLWTM"/>
<comment type="similarity">
    <text evidence="1">Belongs to the beta-lactamase family.</text>
</comment>
<proteinExistence type="inferred from homology"/>
<dbReference type="InterPro" id="IPR058664">
    <property type="entry name" value="ARB_00930-like_C"/>
</dbReference>
<dbReference type="SUPFAM" id="SSF56601">
    <property type="entry name" value="beta-lactamase/transpeptidase-like"/>
    <property type="match status" value="1"/>
</dbReference>
<dbReference type="Gene3D" id="3.40.710.10">
    <property type="entry name" value="DD-peptidase/beta-lactamase superfamily"/>
    <property type="match status" value="1"/>
</dbReference>
<dbReference type="Pfam" id="PF00144">
    <property type="entry name" value="Beta-lactamase"/>
    <property type="match status" value="1"/>
</dbReference>
<dbReference type="InterPro" id="IPR012338">
    <property type="entry name" value="Beta-lactam/transpept-like"/>
</dbReference>
<protein>
    <submittedName>
        <fullName evidence="5">Uncharacterized protein</fullName>
    </submittedName>
</protein>